<dbReference type="EMBL" id="BMXR01000003">
    <property type="protein sequence ID" value="GGX48718.1"/>
    <property type="molecule type" value="Genomic_DNA"/>
</dbReference>
<dbReference type="InterPro" id="IPR012337">
    <property type="entry name" value="RNaseH-like_sf"/>
</dbReference>
<keyword evidence="3" id="KW-1185">Reference proteome</keyword>
<feature type="domain" description="Transposase IS701-like DDE" evidence="1">
    <location>
        <begin position="88"/>
        <end position="268"/>
    </location>
</feature>
<dbReference type="Pfam" id="PF13546">
    <property type="entry name" value="DDE_5"/>
    <property type="match status" value="1"/>
</dbReference>
<dbReference type="PANTHER" id="PTHR33627">
    <property type="entry name" value="TRANSPOSASE"/>
    <property type="match status" value="1"/>
</dbReference>
<evidence type="ECO:0000313" key="2">
    <source>
        <dbReference type="EMBL" id="GGX48718.1"/>
    </source>
</evidence>
<dbReference type="InterPro" id="IPR038721">
    <property type="entry name" value="IS701-like_DDE_dom"/>
</dbReference>
<dbReference type="SUPFAM" id="SSF53098">
    <property type="entry name" value="Ribonuclease H-like"/>
    <property type="match status" value="1"/>
</dbReference>
<dbReference type="Proteomes" id="UP000626148">
    <property type="component" value="Unassembled WGS sequence"/>
</dbReference>
<reference evidence="2" key="2">
    <citation type="submission" date="2020-09" db="EMBL/GenBank/DDBJ databases">
        <authorList>
            <person name="Sun Q."/>
            <person name="Kim S."/>
        </authorList>
    </citation>
    <scope>NUCLEOTIDE SEQUENCE</scope>
    <source>
        <strain evidence="2">KCTC 22169</strain>
    </source>
</reference>
<gene>
    <name evidence="2" type="ORF">GCM10007392_14790</name>
</gene>
<dbReference type="InterPro" id="IPR039365">
    <property type="entry name" value="IS701-like"/>
</dbReference>
<dbReference type="RefSeq" id="WP_189607901.1">
    <property type="nucleotide sequence ID" value="NZ_BMXR01000003.1"/>
</dbReference>
<dbReference type="AlphaFoldDB" id="A0A918K6X7"/>
<dbReference type="PANTHER" id="PTHR33627:SF1">
    <property type="entry name" value="TRANSPOSASE"/>
    <property type="match status" value="1"/>
</dbReference>
<proteinExistence type="predicted"/>
<reference evidence="2" key="1">
    <citation type="journal article" date="2014" name="Int. J. Syst. Evol. Microbiol.">
        <title>Complete genome sequence of Corynebacterium casei LMG S-19264T (=DSM 44701T), isolated from a smear-ripened cheese.</title>
        <authorList>
            <consortium name="US DOE Joint Genome Institute (JGI-PGF)"/>
            <person name="Walter F."/>
            <person name="Albersmeier A."/>
            <person name="Kalinowski J."/>
            <person name="Ruckert C."/>
        </authorList>
    </citation>
    <scope>NUCLEOTIDE SEQUENCE</scope>
    <source>
        <strain evidence="2">KCTC 22169</strain>
    </source>
</reference>
<evidence type="ECO:0000313" key="3">
    <source>
        <dbReference type="Proteomes" id="UP000626148"/>
    </source>
</evidence>
<organism evidence="2 3">
    <name type="scientific">Saccharospirillum salsuginis</name>
    <dbReference type="NCBI Taxonomy" id="418750"/>
    <lineage>
        <taxon>Bacteria</taxon>
        <taxon>Pseudomonadati</taxon>
        <taxon>Pseudomonadota</taxon>
        <taxon>Gammaproteobacteria</taxon>
        <taxon>Oceanospirillales</taxon>
        <taxon>Saccharospirillaceae</taxon>
        <taxon>Saccharospirillum</taxon>
    </lineage>
</organism>
<accession>A0A918K6X7</accession>
<comment type="caution">
    <text evidence="2">The sequence shown here is derived from an EMBL/GenBank/DDBJ whole genome shotgun (WGS) entry which is preliminary data.</text>
</comment>
<sequence length="496" mass="57198">MNSRTRQPELPSLIRQVLHESQAFIDNVFANHWKQLNLNALVRKVGFNKRTGLPVTEVVFLLMVWRWLKVQSIAMFSRQGLDLFSQANKDVMYDLLKRNDLNWQALHGQTAKSVYRQQDVAQHQVRAYVLDDSIQARRGCKMEGVSSHFDHTEGRHVLGHQVLTLGLATEQAFLPLDSQLYVGQSRVQAPQEDFDDQRCVVARRFREATRSSKPEMAANMLKRARRLGLNAEYLLGDAWFGTKTMIRTSQEVAVTAILRMKKNEMKYRFSENGQAIMLTAKELHQRVARLNWRKVNNLPYQAMSIDVQLDVSAKGEPQNWRPVRLVFVRGVADGSKSTVGKKDWALFLSTDTGLSLVKILELYALRWSIEVYFKEAKQHLGLLREQTISFASHTASIHLAAMRYLILVAAMLEDGERRVCDHRSDMEAQLTTLNFAHRLWWLFRALIWETLDTVWPDDLDQALKGNVLDAIDERMTEFFTRSLQLDALSMRLEHGC</sequence>
<dbReference type="Gene3D" id="3.90.350.10">
    <property type="entry name" value="Transposase Inhibitor Protein From Tn5, Chain A, domain 1"/>
    <property type="match status" value="1"/>
</dbReference>
<protein>
    <submittedName>
        <fullName evidence="2">Transposase</fullName>
    </submittedName>
</protein>
<name>A0A918K6X7_9GAMM</name>
<evidence type="ECO:0000259" key="1">
    <source>
        <dbReference type="Pfam" id="PF13546"/>
    </source>
</evidence>